<gene>
    <name evidence="1" type="ORF">BGTH12_LOCUS2414</name>
</gene>
<dbReference type="EMBL" id="CAJHIT010000004">
    <property type="protein sequence ID" value="CAD6501056.1"/>
    <property type="molecule type" value="Genomic_DNA"/>
</dbReference>
<name>A0A9W4DJT6_BLUGR</name>
<dbReference type="Proteomes" id="UP000683417">
    <property type="component" value="Unassembled WGS sequence"/>
</dbReference>
<sequence>MHPIHESSKFQSELASYVVLAEASHLRVMPFECGACARHE</sequence>
<organism evidence="1 2">
    <name type="scientific">Blumeria graminis f. sp. triticale</name>
    <dbReference type="NCBI Taxonomy" id="1689686"/>
    <lineage>
        <taxon>Eukaryota</taxon>
        <taxon>Fungi</taxon>
        <taxon>Dikarya</taxon>
        <taxon>Ascomycota</taxon>
        <taxon>Pezizomycotina</taxon>
        <taxon>Leotiomycetes</taxon>
        <taxon>Erysiphales</taxon>
        <taxon>Erysiphaceae</taxon>
        <taxon>Blumeria</taxon>
    </lineage>
</organism>
<accession>A0A9W4DJT6</accession>
<proteinExistence type="predicted"/>
<evidence type="ECO:0000313" key="2">
    <source>
        <dbReference type="Proteomes" id="UP000683417"/>
    </source>
</evidence>
<protein>
    <submittedName>
        <fullName evidence="1">BgTH12-06756</fullName>
    </submittedName>
</protein>
<dbReference type="AlphaFoldDB" id="A0A9W4DJT6"/>
<evidence type="ECO:0000313" key="1">
    <source>
        <dbReference type="EMBL" id="CAD6501056.1"/>
    </source>
</evidence>
<reference evidence="1" key="1">
    <citation type="submission" date="2020-10" db="EMBL/GenBank/DDBJ databases">
        <authorList>
            <person name="Muller C M."/>
        </authorList>
    </citation>
    <scope>NUCLEOTIDE SEQUENCE</scope>
    <source>
        <strain evidence="1">THUN-12</strain>
    </source>
</reference>
<comment type="caution">
    <text evidence="1">The sequence shown here is derived from an EMBL/GenBank/DDBJ whole genome shotgun (WGS) entry which is preliminary data.</text>
</comment>